<keyword evidence="1" id="KW-0175">Coiled coil</keyword>
<evidence type="ECO:0000256" key="1">
    <source>
        <dbReference type="SAM" id="Coils"/>
    </source>
</evidence>
<dbReference type="AlphaFoldDB" id="A0ABD1PGK8"/>
<evidence type="ECO:0000313" key="3">
    <source>
        <dbReference type="EMBL" id="KAL2463041.1"/>
    </source>
</evidence>
<dbReference type="PANTHER" id="PTHR35099">
    <property type="entry name" value="OS02G0182700 PROTEIN"/>
    <property type="match status" value="1"/>
</dbReference>
<organism evidence="3 4">
    <name type="scientific">Forsythia ovata</name>
    <dbReference type="NCBI Taxonomy" id="205694"/>
    <lineage>
        <taxon>Eukaryota</taxon>
        <taxon>Viridiplantae</taxon>
        <taxon>Streptophyta</taxon>
        <taxon>Embryophyta</taxon>
        <taxon>Tracheophyta</taxon>
        <taxon>Spermatophyta</taxon>
        <taxon>Magnoliopsida</taxon>
        <taxon>eudicotyledons</taxon>
        <taxon>Gunneridae</taxon>
        <taxon>Pentapetalae</taxon>
        <taxon>asterids</taxon>
        <taxon>lamiids</taxon>
        <taxon>Lamiales</taxon>
        <taxon>Oleaceae</taxon>
        <taxon>Forsythieae</taxon>
        <taxon>Forsythia</taxon>
    </lineage>
</organism>
<feature type="region of interest" description="Disordered" evidence="2">
    <location>
        <begin position="52"/>
        <end position="131"/>
    </location>
</feature>
<evidence type="ECO:0000313" key="4">
    <source>
        <dbReference type="Proteomes" id="UP001604277"/>
    </source>
</evidence>
<name>A0ABD1PGK8_9LAMI</name>
<feature type="coiled-coil region" evidence="1">
    <location>
        <begin position="133"/>
        <end position="167"/>
    </location>
</feature>
<evidence type="ECO:0000256" key="2">
    <source>
        <dbReference type="SAM" id="MobiDB-lite"/>
    </source>
</evidence>
<accession>A0ABD1PGK8</accession>
<proteinExistence type="predicted"/>
<sequence>MTGDEEWVEEAMSDDNKVVEMLLRLNQSYPQPTAAALKPTALPLDWSVRQRRSKHMTVDSTMKPALRASPTTPLSWSGATSISGGCGGSAGTVDGSPEESSPPSDPKLSKPARSEVNGNGEKSTKRSRKKKTLAELQVEEYLLDKEREELKREILALRTNLEKQKATNDCLKRIKLESTTKRRSTIASKKVIPCQFQQNSEALHHVPPIFPPFVSGNDDSPQCYIPNGASEEKAVAPCEDKLVLPDLNLTLEEEASFEVLRG</sequence>
<reference evidence="4" key="1">
    <citation type="submission" date="2024-07" db="EMBL/GenBank/DDBJ databases">
        <title>Two chromosome-level genome assemblies of Korean endemic species Abeliophyllum distichum and Forsythia ovata (Oleaceae).</title>
        <authorList>
            <person name="Jang H."/>
        </authorList>
    </citation>
    <scope>NUCLEOTIDE SEQUENCE [LARGE SCALE GENOMIC DNA]</scope>
</reference>
<feature type="compositionally biased region" description="Polar residues" evidence="2">
    <location>
        <begin position="69"/>
        <end position="83"/>
    </location>
</feature>
<gene>
    <name evidence="3" type="ORF">Fot_54278</name>
</gene>
<dbReference type="EMBL" id="JBFOLJ010000020">
    <property type="protein sequence ID" value="KAL2463041.1"/>
    <property type="molecule type" value="Genomic_DNA"/>
</dbReference>
<protein>
    <submittedName>
        <fullName evidence="3">Uncharacterized protein</fullName>
    </submittedName>
</protein>
<comment type="caution">
    <text evidence="3">The sequence shown here is derived from an EMBL/GenBank/DDBJ whole genome shotgun (WGS) entry which is preliminary data.</text>
</comment>
<dbReference type="PANTHER" id="PTHR35099:SF2">
    <property type="entry name" value="OS02G0182700 PROTEIN"/>
    <property type="match status" value="1"/>
</dbReference>
<keyword evidence="4" id="KW-1185">Reference proteome</keyword>
<dbReference type="Proteomes" id="UP001604277">
    <property type="component" value="Unassembled WGS sequence"/>
</dbReference>